<dbReference type="OrthoDB" id="9803832at2"/>
<organism evidence="2 3">
    <name type="scientific">Labedella endophytica</name>
    <dbReference type="NCBI Taxonomy" id="1523160"/>
    <lineage>
        <taxon>Bacteria</taxon>
        <taxon>Bacillati</taxon>
        <taxon>Actinomycetota</taxon>
        <taxon>Actinomycetes</taxon>
        <taxon>Micrococcales</taxon>
        <taxon>Microbacteriaceae</taxon>
        <taxon>Labedella</taxon>
    </lineage>
</organism>
<evidence type="ECO:0000313" key="3">
    <source>
        <dbReference type="Proteomes" id="UP000274909"/>
    </source>
</evidence>
<dbReference type="InterPro" id="IPR009732">
    <property type="entry name" value="DUF1304"/>
</dbReference>
<sequence length="132" mass="14083">MIILITAAAVAAAALHVLIFYWESVAWTRPNVWRRFGLTSQEDAETTRTLAYNQGFYNLFLAIGTILGVILYAVGLVGAGLAIGLFSVSSMLLAALVLVSSGKGRIKSALVQAFFPLITIVLVIIEVVTATP</sequence>
<evidence type="ECO:0000256" key="1">
    <source>
        <dbReference type="SAM" id="Phobius"/>
    </source>
</evidence>
<dbReference type="RefSeq" id="WP_127048239.1">
    <property type="nucleotide sequence ID" value="NZ_RZGZ01000002.1"/>
</dbReference>
<name>A0A3S0Y048_9MICO</name>
<keyword evidence="1" id="KW-1133">Transmembrane helix</keyword>
<feature type="transmembrane region" description="Helical" evidence="1">
    <location>
        <begin position="56"/>
        <end position="75"/>
    </location>
</feature>
<keyword evidence="1" id="KW-0472">Membrane</keyword>
<feature type="transmembrane region" description="Helical" evidence="1">
    <location>
        <begin position="6"/>
        <end position="25"/>
    </location>
</feature>
<evidence type="ECO:0000313" key="2">
    <source>
        <dbReference type="EMBL" id="RUR01101.1"/>
    </source>
</evidence>
<accession>A0A3S0Y048</accession>
<feature type="transmembrane region" description="Helical" evidence="1">
    <location>
        <begin position="81"/>
        <end position="99"/>
    </location>
</feature>
<protein>
    <submittedName>
        <fullName evidence="2">DUF1304 domain-containing protein</fullName>
    </submittedName>
</protein>
<dbReference type="Proteomes" id="UP000274909">
    <property type="component" value="Unassembled WGS sequence"/>
</dbReference>
<feature type="transmembrane region" description="Helical" evidence="1">
    <location>
        <begin position="111"/>
        <end position="130"/>
    </location>
</feature>
<proteinExistence type="predicted"/>
<keyword evidence="3" id="KW-1185">Reference proteome</keyword>
<dbReference type="Pfam" id="PF06993">
    <property type="entry name" value="DUF1304"/>
    <property type="match status" value="1"/>
</dbReference>
<gene>
    <name evidence="2" type="ORF">ELQ94_06120</name>
</gene>
<keyword evidence="1" id="KW-0812">Transmembrane</keyword>
<reference evidence="2 3" key="1">
    <citation type="submission" date="2018-12" db="EMBL/GenBank/DDBJ databases">
        <authorList>
            <person name="Li F."/>
        </authorList>
    </citation>
    <scope>NUCLEOTIDE SEQUENCE [LARGE SCALE GENOMIC DNA]</scope>
    <source>
        <strain evidence="2 3">EGI 6500705</strain>
    </source>
</reference>
<dbReference type="AlphaFoldDB" id="A0A3S0Y048"/>
<comment type="caution">
    <text evidence="2">The sequence shown here is derived from an EMBL/GenBank/DDBJ whole genome shotgun (WGS) entry which is preliminary data.</text>
</comment>
<dbReference type="EMBL" id="RZGZ01000002">
    <property type="protein sequence ID" value="RUR01101.1"/>
    <property type="molecule type" value="Genomic_DNA"/>
</dbReference>